<reference evidence="1 2" key="1">
    <citation type="journal article" date="2016" name="Front. Microbiol.">
        <title>Genomic Resource of Rice Seed Associated Bacteria.</title>
        <authorList>
            <person name="Midha S."/>
            <person name="Bansal K."/>
            <person name="Sharma S."/>
            <person name="Kumar N."/>
            <person name="Patil P.P."/>
            <person name="Chaudhry V."/>
            <person name="Patil P.B."/>
        </authorList>
    </citation>
    <scope>NUCLEOTIDE SEQUENCE [LARGE SCALE GENOMIC DNA]</scope>
    <source>
        <strain evidence="1 2">NS365</strain>
    </source>
</reference>
<evidence type="ECO:0000313" key="1">
    <source>
        <dbReference type="EMBL" id="KTQ96969.1"/>
    </source>
</evidence>
<name>A0A175RCX4_9HYPH</name>
<evidence type="ECO:0000313" key="2">
    <source>
        <dbReference type="Proteomes" id="UP000078529"/>
    </source>
</evidence>
<dbReference type="PATRIC" id="fig|401562.4.peg.1132"/>
<dbReference type="RefSeq" id="WP_058602633.1">
    <property type="nucleotide sequence ID" value="NZ_LDQA01000163.1"/>
</dbReference>
<accession>A0A175RCX4</accession>
<proteinExistence type="predicted"/>
<gene>
    <name evidence="1" type="ORF">NS365_23325</name>
</gene>
<dbReference type="EMBL" id="LDQA01000163">
    <property type="protein sequence ID" value="KTQ96969.1"/>
    <property type="molecule type" value="Genomic_DNA"/>
</dbReference>
<keyword evidence="2" id="KW-1185">Reference proteome</keyword>
<organism evidence="1 2">
    <name type="scientific">Aureimonas ureilytica</name>
    <dbReference type="NCBI Taxonomy" id="401562"/>
    <lineage>
        <taxon>Bacteria</taxon>
        <taxon>Pseudomonadati</taxon>
        <taxon>Pseudomonadota</taxon>
        <taxon>Alphaproteobacteria</taxon>
        <taxon>Hyphomicrobiales</taxon>
        <taxon>Aurantimonadaceae</taxon>
        <taxon>Aureimonas</taxon>
    </lineage>
</organism>
<sequence length="112" mass="13036">MTIRLNACLECGCDLAPGPKDREFCCAGHRTAWNNRRLQRGAALYDLWMAHRWQRSEAQAAGLFQALCRLVSDYRAEDRAEREGRRSWRRHELVLGDRPHLKAKKFNVRGGR</sequence>
<protein>
    <submittedName>
        <fullName evidence="1">Transcriptional regulator</fullName>
    </submittedName>
</protein>
<dbReference type="Proteomes" id="UP000078529">
    <property type="component" value="Unassembled WGS sequence"/>
</dbReference>
<comment type="caution">
    <text evidence="1">The sequence shown here is derived from an EMBL/GenBank/DDBJ whole genome shotgun (WGS) entry which is preliminary data.</text>
</comment>
<dbReference type="AlphaFoldDB" id="A0A175RCX4"/>